<dbReference type="InterPro" id="IPR001245">
    <property type="entry name" value="Ser-Thr/Tyr_kinase_cat_dom"/>
</dbReference>
<reference evidence="19" key="1">
    <citation type="submission" date="2021-01" db="UniProtKB">
        <authorList>
            <consortium name="EnsemblPlants"/>
        </authorList>
    </citation>
    <scope>IDENTIFICATION</scope>
</reference>
<keyword evidence="7" id="KW-0677">Repeat</keyword>
<dbReference type="GO" id="GO:0004674">
    <property type="term" value="F:protein serine/threonine kinase activity"/>
    <property type="evidence" value="ECO:0007669"/>
    <property type="project" value="UniProtKB-KW"/>
</dbReference>
<evidence type="ECO:0000256" key="10">
    <source>
        <dbReference type="ARBA" id="ARBA00022840"/>
    </source>
</evidence>
<evidence type="ECO:0000256" key="5">
    <source>
        <dbReference type="ARBA" id="ARBA00022692"/>
    </source>
</evidence>
<keyword evidence="9" id="KW-0418">Kinase</keyword>
<protein>
    <recommendedName>
        <fullName evidence="18">Protein kinase domain-containing protein</fullName>
    </recommendedName>
</protein>
<dbReference type="Gramene" id="Kaladp0015s0117.1.v1.1">
    <property type="protein sequence ID" value="Kaladp0015s0117.1.v1.1"/>
    <property type="gene ID" value="Kaladp0015s0117.v1.1"/>
</dbReference>
<dbReference type="Gene3D" id="1.10.510.10">
    <property type="entry name" value="Transferase(Phosphotransferase) domain 1"/>
    <property type="match status" value="1"/>
</dbReference>
<evidence type="ECO:0000256" key="6">
    <source>
        <dbReference type="ARBA" id="ARBA00022729"/>
    </source>
</evidence>
<dbReference type="FunFam" id="3.80.10.10:FF:000270">
    <property type="entry name" value="Putative LRR receptor-like serine/threonine-protein kinase"/>
    <property type="match status" value="1"/>
</dbReference>
<dbReference type="Gene3D" id="3.30.200.20">
    <property type="entry name" value="Phosphorylase Kinase, domain 1"/>
    <property type="match status" value="1"/>
</dbReference>
<dbReference type="AlphaFoldDB" id="A0A7N0SZR3"/>
<dbReference type="InterPro" id="IPR032675">
    <property type="entry name" value="LRR_dom_sf"/>
</dbReference>
<dbReference type="Pfam" id="PF13855">
    <property type="entry name" value="LRR_8"/>
    <property type="match status" value="1"/>
</dbReference>
<evidence type="ECO:0000313" key="20">
    <source>
        <dbReference type="Proteomes" id="UP000594263"/>
    </source>
</evidence>
<dbReference type="PROSITE" id="PS00108">
    <property type="entry name" value="PROTEIN_KINASE_ST"/>
    <property type="match status" value="1"/>
</dbReference>
<dbReference type="GO" id="GO:0016020">
    <property type="term" value="C:membrane"/>
    <property type="evidence" value="ECO:0007669"/>
    <property type="project" value="UniProtKB-SubCell"/>
</dbReference>
<dbReference type="FunFam" id="1.10.510.10:FF:000276">
    <property type="entry name" value="LRR receptor-like serine/threonine-protein kinase RCH1"/>
    <property type="match status" value="1"/>
</dbReference>
<evidence type="ECO:0000256" key="8">
    <source>
        <dbReference type="ARBA" id="ARBA00022741"/>
    </source>
</evidence>
<keyword evidence="3" id="KW-0433">Leucine-rich repeat</keyword>
<evidence type="ECO:0000256" key="15">
    <source>
        <dbReference type="PROSITE-ProRule" id="PRU10141"/>
    </source>
</evidence>
<evidence type="ECO:0000256" key="12">
    <source>
        <dbReference type="ARBA" id="ARBA00023136"/>
    </source>
</evidence>
<dbReference type="Pfam" id="PF07714">
    <property type="entry name" value="PK_Tyr_Ser-Thr"/>
    <property type="match status" value="1"/>
</dbReference>
<dbReference type="SMART" id="SM00220">
    <property type="entry name" value="S_TKc"/>
    <property type="match status" value="1"/>
</dbReference>
<evidence type="ECO:0000259" key="18">
    <source>
        <dbReference type="PROSITE" id="PS50011"/>
    </source>
</evidence>
<feature type="domain" description="Protein kinase" evidence="18">
    <location>
        <begin position="294"/>
        <end position="580"/>
    </location>
</feature>
<evidence type="ECO:0000256" key="1">
    <source>
        <dbReference type="ARBA" id="ARBA00004167"/>
    </source>
</evidence>
<dbReference type="Pfam" id="PF00560">
    <property type="entry name" value="LRR_1"/>
    <property type="match status" value="3"/>
</dbReference>
<dbReference type="FunFam" id="3.30.200.20:FF:000517">
    <property type="entry name" value="probable LRR receptor-like serine/threonine-protein kinase At1g34110"/>
    <property type="match status" value="1"/>
</dbReference>
<dbReference type="EnsemblPlants" id="Kaladp0015s0117.1.v1.1">
    <property type="protein sequence ID" value="Kaladp0015s0117.1.v1.1"/>
    <property type="gene ID" value="Kaladp0015s0117.v1.1"/>
</dbReference>
<dbReference type="OMA" id="AVEYHRW"/>
<dbReference type="GO" id="GO:0001653">
    <property type="term" value="F:peptide receptor activity"/>
    <property type="evidence" value="ECO:0007669"/>
    <property type="project" value="UniProtKB-ARBA"/>
</dbReference>
<feature type="binding site" evidence="15">
    <location>
        <position position="323"/>
    </location>
    <ligand>
        <name>ATP</name>
        <dbReference type="ChEBI" id="CHEBI:30616"/>
    </ligand>
</feature>
<evidence type="ECO:0000256" key="9">
    <source>
        <dbReference type="ARBA" id="ARBA00022777"/>
    </source>
</evidence>
<dbReference type="Gene3D" id="3.80.10.10">
    <property type="entry name" value="Ribonuclease Inhibitor"/>
    <property type="match status" value="1"/>
</dbReference>
<evidence type="ECO:0000256" key="13">
    <source>
        <dbReference type="ARBA" id="ARBA00023170"/>
    </source>
</evidence>
<dbReference type="InterPro" id="IPR008271">
    <property type="entry name" value="Ser/Thr_kinase_AS"/>
</dbReference>
<evidence type="ECO:0000256" key="14">
    <source>
        <dbReference type="ARBA" id="ARBA00023180"/>
    </source>
</evidence>
<evidence type="ECO:0000256" key="3">
    <source>
        <dbReference type="ARBA" id="ARBA00022614"/>
    </source>
</evidence>
<accession>A0A7N0SZR3</accession>
<dbReference type="PROSITE" id="PS00107">
    <property type="entry name" value="PROTEIN_KINASE_ATP"/>
    <property type="match status" value="1"/>
</dbReference>
<sequence>MVFLDLSENRLTGPIPDEIGNCTALQMLNLSNNTLGGTLPNSLSSLSRLQVLDVSSNQITGQIPEGLGNLHMVNRLDLSKNLLTGPIPSTLGTCSALELIDLSNNKLSGSIPVELYRLQALDIALNLSCNELAGTISSLVVHLSKLSVLDISHNHFGGDLLVFSQLSNLVSLNVSYNNFTGYLPDTKLFRQLSPEDLEGNEGLCSSTHGACFMSKSSVLAVEYHRWSKKFEVAVTLLVTLTAVMAIMGVFVLLRTRKVEGKDGDSEAGGGGSFPWQLTPFQKISFSVDHVLKCLTESNVIGKGCSGVVYRADLGNGEVIAVKKLWSTTMTAGYRYQDRHTTVRDSFSAELKTLGSIRHKNIVKFLGCCWNQNTRLLMYEYMPNGSLGRILHERDNSNGCLEWELRYQIILGAAQGLAYLHHDCVPPIVHRDIKANNILIGLQFEPYIADFGLAKMVEDGDFAKSSNTVAGSYGYIAPEYGYSMKITEKSDVYSYGVVLLEVLTGKQPIDPTIPEGLHIVDWVRQRQWRGNVEVLERILRGRPESEIDEMMQTLGVAILCVNPSPDDRPTMKDVAAMLTEIREDKAEDQCGKGDGLLKGSSEAHNRSSSSGGGGSSSMTQEQLQQLCAGEQ</sequence>
<proteinExistence type="predicted"/>
<dbReference type="Proteomes" id="UP000594263">
    <property type="component" value="Unplaced"/>
</dbReference>
<dbReference type="SUPFAM" id="SSF52058">
    <property type="entry name" value="L domain-like"/>
    <property type="match status" value="1"/>
</dbReference>
<dbReference type="PROSITE" id="PS50011">
    <property type="entry name" value="PROTEIN_KINASE_DOM"/>
    <property type="match status" value="1"/>
</dbReference>
<comment type="subcellular location">
    <subcellularLocation>
        <location evidence="1">Membrane</location>
        <topology evidence="1">Single-pass membrane protein</topology>
    </subcellularLocation>
</comment>
<keyword evidence="8 15" id="KW-0547">Nucleotide-binding</keyword>
<dbReference type="InterPro" id="IPR011009">
    <property type="entry name" value="Kinase-like_dom_sf"/>
</dbReference>
<evidence type="ECO:0000256" key="11">
    <source>
        <dbReference type="ARBA" id="ARBA00022989"/>
    </source>
</evidence>
<keyword evidence="4" id="KW-0808">Transferase</keyword>
<keyword evidence="20" id="KW-1185">Reference proteome</keyword>
<keyword evidence="11 17" id="KW-1133">Transmembrane helix</keyword>
<feature type="region of interest" description="Disordered" evidence="16">
    <location>
        <begin position="583"/>
        <end position="630"/>
    </location>
</feature>
<dbReference type="PRINTS" id="PR00019">
    <property type="entry name" value="LEURICHRPT"/>
</dbReference>
<evidence type="ECO:0000313" key="19">
    <source>
        <dbReference type="EnsemblPlants" id="Kaladp0015s0117.1.v1.1"/>
    </source>
</evidence>
<dbReference type="FunFam" id="3.80.10.10:FF:000041">
    <property type="entry name" value="LRR receptor-like serine/threonine-protein kinase ERECTA"/>
    <property type="match status" value="1"/>
</dbReference>
<organism evidence="19 20">
    <name type="scientific">Kalanchoe fedtschenkoi</name>
    <name type="common">Lavender scallops</name>
    <name type="synonym">South American air plant</name>
    <dbReference type="NCBI Taxonomy" id="63787"/>
    <lineage>
        <taxon>Eukaryota</taxon>
        <taxon>Viridiplantae</taxon>
        <taxon>Streptophyta</taxon>
        <taxon>Embryophyta</taxon>
        <taxon>Tracheophyta</taxon>
        <taxon>Spermatophyta</taxon>
        <taxon>Magnoliopsida</taxon>
        <taxon>eudicotyledons</taxon>
        <taxon>Gunneridae</taxon>
        <taxon>Pentapetalae</taxon>
        <taxon>Saxifragales</taxon>
        <taxon>Crassulaceae</taxon>
        <taxon>Kalanchoe</taxon>
    </lineage>
</organism>
<keyword evidence="13" id="KW-0675">Receptor</keyword>
<evidence type="ECO:0000256" key="4">
    <source>
        <dbReference type="ARBA" id="ARBA00022679"/>
    </source>
</evidence>
<keyword evidence="2" id="KW-0723">Serine/threonine-protein kinase</keyword>
<dbReference type="InterPro" id="IPR001611">
    <property type="entry name" value="Leu-rich_rpt"/>
</dbReference>
<evidence type="ECO:0000256" key="2">
    <source>
        <dbReference type="ARBA" id="ARBA00022527"/>
    </source>
</evidence>
<keyword evidence="5 17" id="KW-0812">Transmembrane</keyword>
<dbReference type="InterPro" id="IPR000719">
    <property type="entry name" value="Prot_kinase_dom"/>
</dbReference>
<evidence type="ECO:0000256" key="16">
    <source>
        <dbReference type="SAM" id="MobiDB-lite"/>
    </source>
</evidence>
<dbReference type="GO" id="GO:0005524">
    <property type="term" value="F:ATP binding"/>
    <property type="evidence" value="ECO:0007669"/>
    <property type="project" value="UniProtKB-UniRule"/>
</dbReference>
<dbReference type="PANTHER" id="PTHR48056">
    <property type="entry name" value="LRR RECEPTOR-LIKE SERINE/THREONINE-PROTEIN KINASE-RELATED"/>
    <property type="match status" value="1"/>
</dbReference>
<keyword evidence="6" id="KW-0732">Signal</keyword>
<name>A0A7N0SZR3_KALFE</name>
<keyword evidence="10 15" id="KW-0067">ATP-binding</keyword>
<keyword evidence="14" id="KW-0325">Glycoprotein</keyword>
<dbReference type="InterPro" id="IPR050647">
    <property type="entry name" value="Plant_LRR-RLKs"/>
</dbReference>
<evidence type="ECO:0000256" key="17">
    <source>
        <dbReference type="SAM" id="Phobius"/>
    </source>
</evidence>
<dbReference type="GO" id="GO:0033612">
    <property type="term" value="F:receptor serine/threonine kinase binding"/>
    <property type="evidence" value="ECO:0007669"/>
    <property type="project" value="TreeGrafter"/>
</dbReference>
<feature type="transmembrane region" description="Helical" evidence="17">
    <location>
        <begin position="232"/>
        <end position="253"/>
    </location>
</feature>
<dbReference type="PANTHER" id="PTHR48056:SF5">
    <property type="entry name" value="RECEPTOR-LIKE PROTEIN KINASE 2"/>
    <property type="match status" value="1"/>
</dbReference>
<keyword evidence="12 17" id="KW-0472">Membrane</keyword>
<dbReference type="InterPro" id="IPR017441">
    <property type="entry name" value="Protein_kinase_ATP_BS"/>
</dbReference>
<dbReference type="SUPFAM" id="SSF56112">
    <property type="entry name" value="Protein kinase-like (PK-like)"/>
    <property type="match status" value="1"/>
</dbReference>
<evidence type="ECO:0000256" key="7">
    <source>
        <dbReference type="ARBA" id="ARBA00022737"/>
    </source>
</evidence>